<dbReference type="InterPro" id="IPR036259">
    <property type="entry name" value="MFS_trans_sf"/>
</dbReference>
<evidence type="ECO:0000256" key="1">
    <source>
        <dbReference type="ARBA" id="ARBA00004141"/>
    </source>
</evidence>
<comment type="subcellular location">
    <subcellularLocation>
        <location evidence="1">Membrane</location>
        <topology evidence="1">Multi-pass membrane protein</topology>
    </subcellularLocation>
</comment>
<keyword evidence="5" id="KW-0472">Membrane</keyword>
<evidence type="ECO:0000256" key="6">
    <source>
        <dbReference type="ARBA" id="ARBA00044504"/>
    </source>
</evidence>
<evidence type="ECO:0000313" key="7">
    <source>
        <dbReference type="EMBL" id="KAJ9553847.1"/>
    </source>
</evidence>
<dbReference type="Gene3D" id="1.20.1250.20">
    <property type="entry name" value="MFS general substrate transporter like domains"/>
    <property type="match status" value="1"/>
</dbReference>
<evidence type="ECO:0008006" key="9">
    <source>
        <dbReference type="Google" id="ProtNLM"/>
    </source>
</evidence>
<gene>
    <name evidence="7" type="ORF">OSB04_017892</name>
</gene>
<protein>
    <recommendedName>
        <fullName evidence="9">Major facilitator superfamily (MFS) profile domain-containing protein</fullName>
    </recommendedName>
</protein>
<comment type="caution">
    <text evidence="7">The sequence shown here is derived from an EMBL/GenBank/DDBJ whole genome shotgun (WGS) entry which is preliminary data.</text>
</comment>
<comment type="similarity">
    <text evidence="6">Belongs to the major facilitator superfamily. Phosphate:H(+) symporter (TC 2.A.1.9) family.</text>
</comment>
<organism evidence="7 8">
    <name type="scientific">Centaurea solstitialis</name>
    <name type="common">yellow star-thistle</name>
    <dbReference type="NCBI Taxonomy" id="347529"/>
    <lineage>
        <taxon>Eukaryota</taxon>
        <taxon>Viridiplantae</taxon>
        <taxon>Streptophyta</taxon>
        <taxon>Embryophyta</taxon>
        <taxon>Tracheophyta</taxon>
        <taxon>Spermatophyta</taxon>
        <taxon>Magnoliopsida</taxon>
        <taxon>eudicotyledons</taxon>
        <taxon>Gunneridae</taxon>
        <taxon>Pentapetalae</taxon>
        <taxon>asterids</taxon>
        <taxon>campanulids</taxon>
        <taxon>Asterales</taxon>
        <taxon>Asteraceae</taxon>
        <taxon>Carduoideae</taxon>
        <taxon>Cardueae</taxon>
        <taxon>Centaureinae</taxon>
        <taxon>Centaurea</taxon>
    </lineage>
</organism>
<sequence>MTERRSCPRAEPFFGVRLQFRQFHGGSGHHRCHHGALCPGEDECSLAIYLTGIQQAVTGMGSLVMMPLIGNLSDHYGRKVLLTIPMMLATLPLGSQLASLTAPIPVHHGGVTGGMGAAQPSSPLRCGWP</sequence>
<evidence type="ECO:0000256" key="5">
    <source>
        <dbReference type="ARBA" id="ARBA00023136"/>
    </source>
</evidence>
<dbReference type="PANTHER" id="PTHR23504:SF1">
    <property type="entry name" value="GH21943P-RELATED"/>
    <property type="match status" value="1"/>
</dbReference>
<evidence type="ECO:0000256" key="2">
    <source>
        <dbReference type="ARBA" id="ARBA00022448"/>
    </source>
</evidence>
<evidence type="ECO:0000256" key="4">
    <source>
        <dbReference type="ARBA" id="ARBA00022989"/>
    </source>
</evidence>
<reference evidence="7" key="1">
    <citation type="submission" date="2023-03" db="EMBL/GenBank/DDBJ databases">
        <title>Chromosome-scale reference genome and RAD-based genetic map of yellow starthistle (Centaurea solstitialis) reveal putative structural variation and QTLs associated with invader traits.</title>
        <authorList>
            <person name="Reatini B."/>
            <person name="Cang F.A."/>
            <person name="Jiang Q."/>
            <person name="Mckibben M.T.W."/>
            <person name="Barker M.S."/>
            <person name="Rieseberg L.H."/>
            <person name="Dlugosch K.M."/>
        </authorList>
    </citation>
    <scope>NUCLEOTIDE SEQUENCE</scope>
    <source>
        <strain evidence="7">CAN-66</strain>
        <tissue evidence="7">Leaf</tissue>
    </source>
</reference>
<evidence type="ECO:0000313" key="8">
    <source>
        <dbReference type="Proteomes" id="UP001172457"/>
    </source>
</evidence>
<dbReference type="Proteomes" id="UP001172457">
    <property type="component" value="Chromosome 4"/>
</dbReference>
<dbReference type="AlphaFoldDB" id="A0AA38WB22"/>
<dbReference type="GO" id="GO:0016020">
    <property type="term" value="C:membrane"/>
    <property type="evidence" value="ECO:0007669"/>
    <property type="project" value="UniProtKB-SubCell"/>
</dbReference>
<keyword evidence="4" id="KW-1133">Transmembrane helix</keyword>
<proteinExistence type="inferred from homology"/>
<evidence type="ECO:0000256" key="3">
    <source>
        <dbReference type="ARBA" id="ARBA00022692"/>
    </source>
</evidence>
<name>A0AA38WB22_9ASTR</name>
<keyword evidence="3" id="KW-0812">Transmembrane</keyword>
<dbReference type="PANTHER" id="PTHR23504">
    <property type="entry name" value="MAJOR FACILITATOR SUPERFAMILY DOMAIN-CONTAINING PROTEIN 10"/>
    <property type="match status" value="1"/>
</dbReference>
<accession>A0AA38WB22</accession>
<keyword evidence="8" id="KW-1185">Reference proteome</keyword>
<dbReference type="EMBL" id="JARYMX010000004">
    <property type="protein sequence ID" value="KAJ9553847.1"/>
    <property type="molecule type" value="Genomic_DNA"/>
</dbReference>
<dbReference type="SUPFAM" id="SSF103473">
    <property type="entry name" value="MFS general substrate transporter"/>
    <property type="match status" value="1"/>
</dbReference>
<keyword evidence="2" id="KW-0813">Transport</keyword>